<gene>
    <name evidence="1" type="ORF">M9H77_03837</name>
</gene>
<sequence>MPLGPIKTYSASSNKEIGRSTVDGPLNAKQSNGLFLPINKGIPKVESSWKKHSSSRQMKILFPKVSYQRSSSSSSISLQCFWPFSSQRSKKAPKPLQSIKSSKSVRFEKKLSSPQVNTLPKRRIGGLSYILGIP</sequence>
<dbReference type="EMBL" id="CM044701">
    <property type="protein sequence ID" value="KAI5682609.1"/>
    <property type="molecule type" value="Genomic_DNA"/>
</dbReference>
<proteinExistence type="predicted"/>
<keyword evidence="2" id="KW-1185">Reference proteome</keyword>
<name>A0ACC0CCD5_CATRO</name>
<organism evidence="1 2">
    <name type="scientific">Catharanthus roseus</name>
    <name type="common">Madagascar periwinkle</name>
    <name type="synonym">Vinca rosea</name>
    <dbReference type="NCBI Taxonomy" id="4058"/>
    <lineage>
        <taxon>Eukaryota</taxon>
        <taxon>Viridiplantae</taxon>
        <taxon>Streptophyta</taxon>
        <taxon>Embryophyta</taxon>
        <taxon>Tracheophyta</taxon>
        <taxon>Spermatophyta</taxon>
        <taxon>Magnoliopsida</taxon>
        <taxon>eudicotyledons</taxon>
        <taxon>Gunneridae</taxon>
        <taxon>Pentapetalae</taxon>
        <taxon>asterids</taxon>
        <taxon>lamiids</taxon>
        <taxon>Gentianales</taxon>
        <taxon>Apocynaceae</taxon>
        <taxon>Rauvolfioideae</taxon>
        <taxon>Vinceae</taxon>
        <taxon>Catharanthinae</taxon>
        <taxon>Catharanthus</taxon>
    </lineage>
</organism>
<protein>
    <submittedName>
        <fullName evidence="1">Uncharacterized protein</fullName>
    </submittedName>
</protein>
<accession>A0ACC0CCD5</accession>
<comment type="caution">
    <text evidence="1">The sequence shown here is derived from an EMBL/GenBank/DDBJ whole genome shotgun (WGS) entry which is preliminary data.</text>
</comment>
<evidence type="ECO:0000313" key="2">
    <source>
        <dbReference type="Proteomes" id="UP001060085"/>
    </source>
</evidence>
<evidence type="ECO:0000313" key="1">
    <source>
        <dbReference type="EMBL" id="KAI5682609.1"/>
    </source>
</evidence>
<reference evidence="2" key="1">
    <citation type="journal article" date="2023" name="Nat. Plants">
        <title>Single-cell RNA sequencing provides a high-resolution roadmap for understanding the multicellular compartmentation of specialized metabolism.</title>
        <authorList>
            <person name="Sun S."/>
            <person name="Shen X."/>
            <person name="Li Y."/>
            <person name="Li Y."/>
            <person name="Wang S."/>
            <person name="Li R."/>
            <person name="Zhang H."/>
            <person name="Shen G."/>
            <person name="Guo B."/>
            <person name="Wei J."/>
            <person name="Xu J."/>
            <person name="St-Pierre B."/>
            <person name="Chen S."/>
            <person name="Sun C."/>
        </authorList>
    </citation>
    <scope>NUCLEOTIDE SEQUENCE [LARGE SCALE GENOMIC DNA]</scope>
</reference>
<dbReference type="Proteomes" id="UP001060085">
    <property type="component" value="Linkage Group LG01"/>
</dbReference>